<dbReference type="OMA" id="WDSEAIH"/>
<protein>
    <submittedName>
        <fullName evidence="2">Predicted protein</fullName>
    </submittedName>
</protein>
<keyword evidence="3" id="KW-1185">Reference proteome</keyword>
<evidence type="ECO:0000313" key="3">
    <source>
        <dbReference type="Proteomes" id="UP000006671"/>
    </source>
</evidence>
<dbReference type="KEGG" id="ngr:NAEGRDRAFT_50486"/>
<accession>D2VLA2</accession>
<dbReference type="SUPFAM" id="SSF48452">
    <property type="entry name" value="TPR-like"/>
    <property type="match status" value="1"/>
</dbReference>
<dbReference type="InterPro" id="IPR011990">
    <property type="entry name" value="TPR-like_helical_dom_sf"/>
</dbReference>
<dbReference type="PROSITE" id="PS50005">
    <property type="entry name" value="TPR"/>
    <property type="match status" value="1"/>
</dbReference>
<dbReference type="Gene3D" id="1.25.40.10">
    <property type="entry name" value="Tetratricopeptide repeat domain"/>
    <property type="match status" value="1"/>
</dbReference>
<dbReference type="InParanoid" id="D2VLA2"/>
<dbReference type="EMBL" id="GG738880">
    <property type="protein sequence ID" value="EFC42351.1"/>
    <property type="molecule type" value="Genomic_DNA"/>
</dbReference>
<name>D2VLA2_NAEGR</name>
<evidence type="ECO:0000313" key="2">
    <source>
        <dbReference type="EMBL" id="EFC42351.1"/>
    </source>
</evidence>
<organism evidence="3">
    <name type="scientific">Naegleria gruberi</name>
    <name type="common">Amoeba</name>
    <dbReference type="NCBI Taxonomy" id="5762"/>
    <lineage>
        <taxon>Eukaryota</taxon>
        <taxon>Discoba</taxon>
        <taxon>Heterolobosea</taxon>
        <taxon>Tetramitia</taxon>
        <taxon>Eutetramitia</taxon>
        <taxon>Vahlkampfiidae</taxon>
        <taxon>Naegleria</taxon>
    </lineage>
</organism>
<feature type="repeat" description="TPR" evidence="1">
    <location>
        <begin position="22"/>
        <end position="55"/>
    </location>
</feature>
<keyword evidence="1" id="KW-0802">TPR repeat</keyword>
<reference evidence="2 3" key="1">
    <citation type="journal article" date="2010" name="Cell">
        <title>The genome of Naegleria gruberi illuminates early eukaryotic versatility.</title>
        <authorList>
            <person name="Fritz-Laylin L.K."/>
            <person name="Prochnik S.E."/>
            <person name="Ginger M.L."/>
            <person name="Dacks J.B."/>
            <person name="Carpenter M.L."/>
            <person name="Field M.C."/>
            <person name="Kuo A."/>
            <person name="Paredez A."/>
            <person name="Chapman J."/>
            <person name="Pham J."/>
            <person name="Shu S."/>
            <person name="Neupane R."/>
            <person name="Cipriano M."/>
            <person name="Mancuso J."/>
            <person name="Tu H."/>
            <person name="Salamov A."/>
            <person name="Lindquist E."/>
            <person name="Shapiro H."/>
            <person name="Lucas S."/>
            <person name="Grigoriev I.V."/>
            <person name="Cande W.Z."/>
            <person name="Fulton C."/>
            <person name="Rokhsar D.S."/>
            <person name="Dawson S.C."/>
        </authorList>
    </citation>
    <scope>NUCLEOTIDE SEQUENCE [LARGE SCALE GENOMIC DNA]</scope>
    <source>
        <strain evidence="2 3">NEG-M</strain>
    </source>
</reference>
<dbReference type="Proteomes" id="UP000006671">
    <property type="component" value="Unassembled WGS sequence"/>
</dbReference>
<sequence>MGWDSEAIHILDEMKQRDPNNPSIYHLFGIIFKDRCLYKQSIEFFMKGLELAPYQIISIENIVDIYWETGNYELAQNVITKALELFSGSDCLASLEYKKNLLDSLLSQDDSNQFNANSTIFERFLNSTKLQFGFNQLPLGFRSVEIEKSACNNVSLLKYYNGDIEGALSYLLTSFNIDPIIFTQDIYNNYTIQSICSQYPQTLRLLWFYLTKLGCAKTSLILMQLFYDRHVMIGKKPGGKDSSTFFWYYISLASAGSPWKLLDYSKWIFDEVTKRDDSSYYMQVYAYNRMGKCALKTNSKLRKYIETSLVEATKFQLLQAKILYKKKSTISSRQALQILSNLQRSSPKNYEYVYLRLKTFYILDDSNFSSVYRDFNPITIEFQLKKLKLGTKYYVNHFDIEKSRTELEKLEKIVENIPDWLKTNMIEHAQIFNLENYKSSIHFLKANISYISNESYFSTLNPIHSISADYMKKPKTIIFELKFSLRSPSSQYYQTQFYEKAQQALKEIDPKFQTSCWQWIIIYLLTNNMKKQALIISNNMGSTRFARIDTLYPLCKIAFLIGLNDNLESYLSKLDLSIIKMQAKSIETRQLLSEFDLFKLRVTLNKFNRSNANIEYSSLIEEFKMGFNNLWPYLNYLKGLYKENICEILGSYISLTNSNDSFIQKISNEYPDVIPYLFAKNLLDRSIREDEKKKNFELFLKSYSDSMNSEQKINYQLVETLKKGDVSFLNSKEMNTVSDLANFARQINTTTYENIIKKMLTENKLLTTEKIKVIELVLKDKISSTCLQWIQYELSRRDQKTPFFDILQGMNPESNNSSRNIFSSIENLSTNTIIDYVKTVESITSRYKEPVVESHLILLHIMKLSQSDSSIHTVDSSEWYLNRHSLLDLAQDFIDRNTEPLVETVEEMNLETNKQTTEEPIQIVISEEFDSKFIHGKKNSLFWKCIFYIFNDTSSDAVIHERIQIICEQTSNIEDISINLNFILHEWSIKDESLKFRLNKIELKTCGEFLNLFCSMLSDCYASLERDSTKVFDFVRKQLLLQSKTTIRKSKKVDWKEFVEFITNTDNPIKNEDTFGLRKISQDNGMLDWRIGYALLSSKIELPENISFCLRTITLESVIILFSSVVSNNKYSNRNFTMEEILSQTCTNLCPSNFGSFTYQPDLETQKPSVFYCVHLLIFDFLENISKLIDCKNSMTVTELKHCINILSYLIEYRFIDKDMLESVTFCTGWAKIFSFIIETFNGEELNRLVSLFLFKNSYKSIQKYSSLENINFVLDFLRFCNLEMFRKFMEYCDDHKFKMIQASLSVINNVLHNNLESSVNKEEFFNSLLELFKYIGKSTAKDTGFKWMQFVNSIEISKFSYENNNNLWEMRIQIDRDFDQETSKESLAITLSPIPTMDASNLEMLTSNAIGNFIGMEQLEMIPIMKMGGNYFKIGFRFAKFITQFKFALIIRK</sequence>
<dbReference type="RefSeq" id="XP_002675095.1">
    <property type="nucleotide sequence ID" value="XM_002675049.1"/>
</dbReference>
<dbReference type="InterPro" id="IPR019734">
    <property type="entry name" value="TPR_rpt"/>
</dbReference>
<evidence type="ECO:0000256" key="1">
    <source>
        <dbReference type="PROSITE-ProRule" id="PRU00339"/>
    </source>
</evidence>
<gene>
    <name evidence="2" type="ORF">NAEGRDRAFT_50486</name>
</gene>
<proteinExistence type="predicted"/>
<dbReference type="VEuPathDB" id="AmoebaDB:NAEGRDRAFT_50486"/>
<dbReference type="GeneID" id="8851840"/>